<keyword evidence="2" id="KW-1185">Reference proteome</keyword>
<gene>
    <name evidence="1" type="ORF">PIIN_05882</name>
</gene>
<protein>
    <submittedName>
        <fullName evidence="1">Uncharacterized protein</fullName>
    </submittedName>
</protein>
<reference evidence="1 2" key="1">
    <citation type="journal article" date="2011" name="PLoS Pathog.">
        <title>Endophytic Life Strategies Decoded by Genome and Transcriptome Analyses of the Mutualistic Root Symbiont Piriformospora indica.</title>
        <authorList>
            <person name="Zuccaro A."/>
            <person name="Lahrmann U."/>
            <person name="Guldener U."/>
            <person name="Langen G."/>
            <person name="Pfiffi S."/>
            <person name="Biedenkopf D."/>
            <person name="Wong P."/>
            <person name="Samans B."/>
            <person name="Grimm C."/>
            <person name="Basiewicz M."/>
            <person name="Murat C."/>
            <person name="Martin F."/>
            <person name="Kogel K.H."/>
        </authorList>
    </citation>
    <scope>NUCLEOTIDE SEQUENCE [LARGE SCALE GENOMIC DNA]</scope>
    <source>
        <strain evidence="1 2">DSM 11827</strain>
    </source>
</reference>
<dbReference type="EMBL" id="CAFZ01000141">
    <property type="protein sequence ID" value="CCA71947.1"/>
    <property type="molecule type" value="Genomic_DNA"/>
</dbReference>
<dbReference type="AlphaFoldDB" id="G4TKV4"/>
<sequence>MDSASQEHAERVVPRAALAREEQIPAENQAMQEMLERAAREDVDRVAVVVAELLDA</sequence>
<dbReference type="InParanoid" id="G4TKV4"/>
<evidence type="ECO:0000313" key="1">
    <source>
        <dbReference type="EMBL" id="CCA71947.1"/>
    </source>
</evidence>
<dbReference type="HOGENOM" id="CLU_3015032_0_0_1"/>
<name>G4TKV4_SERID</name>
<comment type="caution">
    <text evidence="1">The sequence shown here is derived from an EMBL/GenBank/DDBJ whole genome shotgun (WGS) entry which is preliminary data.</text>
</comment>
<dbReference type="Proteomes" id="UP000007148">
    <property type="component" value="Unassembled WGS sequence"/>
</dbReference>
<accession>G4TKV4</accession>
<proteinExistence type="predicted"/>
<organism evidence="1 2">
    <name type="scientific">Serendipita indica (strain DSM 11827)</name>
    <name type="common">Root endophyte fungus</name>
    <name type="synonym">Piriformospora indica</name>
    <dbReference type="NCBI Taxonomy" id="1109443"/>
    <lineage>
        <taxon>Eukaryota</taxon>
        <taxon>Fungi</taxon>
        <taxon>Dikarya</taxon>
        <taxon>Basidiomycota</taxon>
        <taxon>Agaricomycotina</taxon>
        <taxon>Agaricomycetes</taxon>
        <taxon>Sebacinales</taxon>
        <taxon>Serendipitaceae</taxon>
        <taxon>Serendipita</taxon>
    </lineage>
</organism>
<evidence type="ECO:0000313" key="2">
    <source>
        <dbReference type="Proteomes" id="UP000007148"/>
    </source>
</evidence>